<evidence type="ECO:0000313" key="2">
    <source>
        <dbReference type="EMBL" id="CAD9132377.1"/>
    </source>
</evidence>
<gene>
    <name evidence="2" type="ORF">ACAT0790_LOCUS22791</name>
</gene>
<dbReference type="PANTHER" id="PTHR17630:SF44">
    <property type="entry name" value="PROTEIN AIM2"/>
    <property type="match status" value="1"/>
</dbReference>
<dbReference type="InterPro" id="IPR002925">
    <property type="entry name" value="Dienelactn_hydro"/>
</dbReference>
<proteinExistence type="predicted"/>
<dbReference type="AlphaFoldDB" id="A0A7S1MI70"/>
<sequence length="299" mass="32096">MLGLLGRSGRGLATRARKQRSPVASALSRAASCGGVCPKGALPASFDGPAYTPRGRVLDLGGTAKSVYAVGDPTWKSSVVVMHDVFGGNGGNHKALCDALAAGGHYVVMPDFFEGGSIEPYYKAQEVAEGKRWLKKFGWAHCGPIMDGVYAHLREQGVERTGSIGFCWGAWAVAKACQDPSKMQAGVWCHPSCQVGKELYEGETEHELTEAVRAATLILPSPQEPEFYRNGELARIMDANGVPNDTVYFDDQTHGWVVRAAGFLGRSWEECGGTKDATSIIGVQRAVNLALGWYAKHLH</sequence>
<dbReference type="Gene3D" id="3.40.50.1820">
    <property type="entry name" value="alpha/beta hydrolase"/>
    <property type="match status" value="1"/>
</dbReference>
<accession>A0A7S1MI70</accession>
<dbReference type="GO" id="GO:0016787">
    <property type="term" value="F:hydrolase activity"/>
    <property type="evidence" value="ECO:0007669"/>
    <property type="project" value="InterPro"/>
</dbReference>
<reference evidence="2" key="1">
    <citation type="submission" date="2021-01" db="EMBL/GenBank/DDBJ databases">
        <authorList>
            <person name="Corre E."/>
            <person name="Pelletier E."/>
            <person name="Niang G."/>
            <person name="Scheremetjew M."/>
            <person name="Finn R."/>
            <person name="Kale V."/>
            <person name="Holt S."/>
            <person name="Cochrane G."/>
            <person name="Meng A."/>
            <person name="Brown T."/>
            <person name="Cohen L."/>
        </authorList>
    </citation>
    <scope>NUCLEOTIDE SEQUENCE</scope>
    <source>
        <strain evidence="2">OF101</strain>
    </source>
</reference>
<name>A0A7S1MI70_ALECA</name>
<dbReference type="EMBL" id="HBGE01037751">
    <property type="protein sequence ID" value="CAD9132377.1"/>
    <property type="molecule type" value="Transcribed_RNA"/>
</dbReference>
<dbReference type="SUPFAM" id="SSF53474">
    <property type="entry name" value="alpha/beta-Hydrolases"/>
    <property type="match status" value="1"/>
</dbReference>
<feature type="domain" description="Dienelactone hydrolase" evidence="1">
    <location>
        <begin position="73"/>
        <end position="261"/>
    </location>
</feature>
<protein>
    <recommendedName>
        <fullName evidence="1">Dienelactone hydrolase domain-containing protein</fullName>
    </recommendedName>
</protein>
<dbReference type="PANTHER" id="PTHR17630">
    <property type="entry name" value="DIENELACTONE HYDROLASE"/>
    <property type="match status" value="1"/>
</dbReference>
<organism evidence="2">
    <name type="scientific">Alexandrium catenella</name>
    <name type="common">Red tide dinoflagellate</name>
    <name type="synonym">Gonyaulax catenella</name>
    <dbReference type="NCBI Taxonomy" id="2925"/>
    <lineage>
        <taxon>Eukaryota</taxon>
        <taxon>Sar</taxon>
        <taxon>Alveolata</taxon>
        <taxon>Dinophyceae</taxon>
        <taxon>Gonyaulacales</taxon>
        <taxon>Pyrocystaceae</taxon>
        <taxon>Alexandrium</taxon>
    </lineage>
</organism>
<dbReference type="InterPro" id="IPR029058">
    <property type="entry name" value="AB_hydrolase_fold"/>
</dbReference>
<dbReference type="Pfam" id="PF01738">
    <property type="entry name" value="DLH"/>
    <property type="match status" value="1"/>
</dbReference>
<evidence type="ECO:0000259" key="1">
    <source>
        <dbReference type="Pfam" id="PF01738"/>
    </source>
</evidence>